<name>A0A9W4SSK8_9GLOM</name>
<keyword evidence="1" id="KW-0175">Coiled coil</keyword>
<reference evidence="2" key="1">
    <citation type="submission" date="2022-08" db="EMBL/GenBank/DDBJ databases">
        <authorList>
            <person name="Kallberg Y."/>
            <person name="Tangrot J."/>
            <person name="Rosling A."/>
        </authorList>
    </citation>
    <scope>NUCLEOTIDE SEQUENCE</scope>
    <source>
        <strain evidence="2">Wild A</strain>
    </source>
</reference>
<evidence type="ECO:0000313" key="3">
    <source>
        <dbReference type="Proteomes" id="UP001153678"/>
    </source>
</evidence>
<sequence length="202" mass="23917">KQKVFHSVFVYVAQNQSLRRSFFLRLRSTCRFKRKMFLKNLKKTKVLEKQNNESEHSEENSVLENQIVQNLSIDFTKKGEELLKLNSRFKKKIKKLDTEAKVKQENINHYKEIIKGQAKEINLLEEKINQLVETIGELNTKDKLGGFDILKKSEKLPTLQQCFPTKFVIFGILCVIILDRWDSERRDDCSWICHLKRSVENN</sequence>
<feature type="coiled-coil region" evidence="1">
    <location>
        <begin position="86"/>
        <end position="141"/>
    </location>
</feature>
<organism evidence="2 3">
    <name type="scientific">Funneliformis geosporum</name>
    <dbReference type="NCBI Taxonomy" id="1117311"/>
    <lineage>
        <taxon>Eukaryota</taxon>
        <taxon>Fungi</taxon>
        <taxon>Fungi incertae sedis</taxon>
        <taxon>Mucoromycota</taxon>
        <taxon>Glomeromycotina</taxon>
        <taxon>Glomeromycetes</taxon>
        <taxon>Glomerales</taxon>
        <taxon>Glomeraceae</taxon>
        <taxon>Funneliformis</taxon>
    </lineage>
</organism>
<keyword evidence="3" id="KW-1185">Reference proteome</keyword>
<evidence type="ECO:0000313" key="2">
    <source>
        <dbReference type="EMBL" id="CAI2179912.1"/>
    </source>
</evidence>
<protein>
    <submittedName>
        <fullName evidence="2">2125_t:CDS:1</fullName>
    </submittedName>
</protein>
<gene>
    <name evidence="2" type="ORF">FWILDA_LOCUS9324</name>
</gene>
<accession>A0A9W4SSK8</accession>
<proteinExistence type="predicted"/>
<evidence type="ECO:0000256" key="1">
    <source>
        <dbReference type="SAM" id="Coils"/>
    </source>
</evidence>
<dbReference type="Proteomes" id="UP001153678">
    <property type="component" value="Unassembled WGS sequence"/>
</dbReference>
<feature type="non-terminal residue" evidence="2">
    <location>
        <position position="202"/>
    </location>
</feature>
<dbReference type="AlphaFoldDB" id="A0A9W4SSK8"/>
<dbReference type="EMBL" id="CAMKVN010002175">
    <property type="protein sequence ID" value="CAI2179912.1"/>
    <property type="molecule type" value="Genomic_DNA"/>
</dbReference>
<comment type="caution">
    <text evidence="2">The sequence shown here is derived from an EMBL/GenBank/DDBJ whole genome shotgun (WGS) entry which is preliminary data.</text>
</comment>